<reference evidence="1" key="1">
    <citation type="journal article" date="2021" name="Proc. Natl. Acad. Sci. U.S.A.">
        <title>A Catalog of Tens of Thousands of Viruses from Human Metagenomes Reveals Hidden Associations with Chronic Diseases.</title>
        <authorList>
            <person name="Tisza M.J."/>
            <person name="Buck C.B."/>
        </authorList>
    </citation>
    <scope>NUCLEOTIDE SEQUENCE</scope>
    <source>
        <strain evidence="1">CtjhW4</strain>
    </source>
</reference>
<name>A0A8S5PT29_9CAUD</name>
<dbReference type="EMBL" id="BK015491">
    <property type="protein sequence ID" value="DAE09677.1"/>
    <property type="molecule type" value="Genomic_DNA"/>
</dbReference>
<protein>
    <submittedName>
        <fullName evidence="1">Uncharacterized protein</fullName>
    </submittedName>
</protein>
<evidence type="ECO:0000313" key="1">
    <source>
        <dbReference type="EMBL" id="DAE09677.1"/>
    </source>
</evidence>
<accession>A0A8S5PT29</accession>
<organism evidence="1">
    <name type="scientific">Myoviridae sp. ctjhW4</name>
    <dbReference type="NCBI Taxonomy" id="2825162"/>
    <lineage>
        <taxon>Viruses</taxon>
        <taxon>Duplodnaviria</taxon>
        <taxon>Heunggongvirae</taxon>
        <taxon>Uroviricota</taxon>
        <taxon>Caudoviricetes</taxon>
    </lineage>
</organism>
<sequence>MANNEKLQLALEKDLEAVKKIAEAALPSADFT</sequence>
<proteinExistence type="predicted"/>